<comment type="pathway">
    <text evidence="1">Secondary metabolite biosynthesis; hopanoid biosynthesis.</text>
</comment>
<name>A0A0M3R9E5_9BACI</name>
<dbReference type="RefSeq" id="WP_053603058.1">
    <property type="nucleotide sequence ID" value="NZ_CP012600.1"/>
</dbReference>
<sequence>MDSLKERAELFQSKKLSFLKKAQKSDGSWRFSFEGPITTNCFFILLLTSLEYKNKELIANLAREIHAKQNMDGTFTNFADEASGNLTATVQGYVGMLASGIYKRSDPHMVKAEQFIVSRGLSDVHFMTKWMLAVNGWYPWPVLYLPMSFMHIPTSFPLHFYHLSTYARIHFVPMAITLNRRFIVKNNTITSLGHLDGNMTYNPFTWLEAKESRGWPELNEIWRYAWALPAYFHELGYRTGVKYMLDRIEKDGTLYSYATATIFMIYSLLSLGYKKNSPVIQKAISGTASLISKSEHYVYLENSTSTVWDTALVSYAIQEAEKSEYEDCTNAAADYLLRRQHYKTADWIIRNPKGRPGGWGFSDINTNNPDCDDTAAALKAIPFRKNEGAWYRGLQWLLSMQNRYGGYGAFEKNMDHPLLKSLPLESAEEAAIDPSTADLTGRVLHFLATKTLLSKKGGTIKRAVDWLLDHQEANGSWYGRWGVCYIYGTWAALTGLRAAGVTSSHPAVRKAIHWLKSIQLPDGSFGESCKSCELKAYVPLPFGTIVQTSWAIEALLQYESADEPVIEKGMNFIVTENHSKKQLAYPTGIGLPKQFYIRYHSYPHIFSLLACNQYLKKRIE</sequence>
<dbReference type="PANTHER" id="PTHR11764">
    <property type="entry name" value="TERPENE CYCLASE/MUTASE FAMILY MEMBER"/>
    <property type="match status" value="1"/>
</dbReference>
<evidence type="ECO:0000259" key="4">
    <source>
        <dbReference type="Pfam" id="PF13243"/>
    </source>
</evidence>
<dbReference type="PATRIC" id="fig|1441095.3.peg.1464"/>
<dbReference type="SFLD" id="SFLDG01016">
    <property type="entry name" value="Prenyltransferase_Like_2"/>
    <property type="match status" value="1"/>
</dbReference>
<dbReference type="Pfam" id="PF13249">
    <property type="entry name" value="SQHop_cyclase_N"/>
    <property type="match status" value="1"/>
</dbReference>
<evidence type="ECO:0000313" key="6">
    <source>
        <dbReference type="EMBL" id="ALC81302.1"/>
    </source>
</evidence>
<dbReference type="GO" id="GO:0016866">
    <property type="term" value="F:intramolecular transferase activity"/>
    <property type="evidence" value="ECO:0007669"/>
    <property type="project" value="InterPro"/>
</dbReference>
<dbReference type="SUPFAM" id="SSF48239">
    <property type="entry name" value="Terpenoid cyclases/Protein prenyltransferases"/>
    <property type="match status" value="2"/>
</dbReference>
<dbReference type="NCBIfam" id="TIGR01787">
    <property type="entry name" value="squalene_cyclas"/>
    <property type="match status" value="1"/>
</dbReference>
<dbReference type="InterPro" id="IPR018333">
    <property type="entry name" value="Squalene_cyclase"/>
</dbReference>
<dbReference type="InterPro" id="IPR032697">
    <property type="entry name" value="SQ_cyclase_N"/>
</dbReference>
<feature type="domain" description="Squalene cyclase N-terminal" evidence="5">
    <location>
        <begin position="17"/>
        <end position="293"/>
    </location>
</feature>
<dbReference type="Proteomes" id="UP000067625">
    <property type="component" value="Chromosome"/>
</dbReference>
<dbReference type="AlphaFoldDB" id="A0A0M3R9E5"/>
<dbReference type="InterPro" id="IPR032696">
    <property type="entry name" value="SQ_cyclase_C"/>
</dbReference>
<keyword evidence="7" id="KW-1185">Reference proteome</keyword>
<dbReference type="Gene3D" id="1.50.10.20">
    <property type="match status" value="2"/>
</dbReference>
<gene>
    <name evidence="6" type="ORF">AM592_06625</name>
</gene>
<evidence type="ECO:0000313" key="7">
    <source>
        <dbReference type="Proteomes" id="UP000067625"/>
    </source>
</evidence>
<keyword evidence="3" id="KW-0677">Repeat</keyword>
<organism evidence="6 7">
    <name type="scientific">Bacillus gobiensis</name>
    <dbReference type="NCBI Taxonomy" id="1441095"/>
    <lineage>
        <taxon>Bacteria</taxon>
        <taxon>Bacillati</taxon>
        <taxon>Bacillota</taxon>
        <taxon>Bacilli</taxon>
        <taxon>Bacillales</taxon>
        <taxon>Bacillaceae</taxon>
        <taxon>Bacillus</taxon>
    </lineage>
</organism>
<accession>A0A0M3R9E5</accession>
<comment type="similarity">
    <text evidence="2">Belongs to the terpene cyclase/mutase family.</text>
</comment>
<dbReference type="EMBL" id="CP012600">
    <property type="protein sequence ID" value="ALC81302.1"/>
    <property type="molecule type" value="Genomic_DNA"/>
</dbReference>
<feature type="domain" description="Squalene cyclase C-terminal" evidence="4">
    <location>
        <begin position="305"/>
        <end position="615"/>
    </location>
</feature>
<dbReference type="PANTHER" id="PTHR11764:SF20">
    <property type="entry name" value="LANOSTEROL SYNTHASE"/>
    <property type="match status" value="1"/>
</dbReference>
<dbReference type="STRING" id="1441095.AM592_06625"/>
<evidence type="ECO:0000256" key="2">
    <source>
        <dbReference type="ARBA" id="ARBA00009755"/>
    </source>
</evidence>
<dbReference type="GO" id="GO:0005811">
    <property type="term" value="C:lipid droplet"/>
    <property type="evidence" value="ECO:0007669"/>
    <property type="project" value="InterPro"/>
</dbReference>
<evidence type="ECO:0000256" key="3">
    <source>
        <dbReference type="ARBA" id="ARBA00022737"/>
    </source>
</evidence>
<dbReference type="Pfam" id="PF13243">
    <property type="entry name" value="SQHop_cyclase_C"/>
    <property type="match status" value="1"/>
</dbReference>
<reference evidence="6 7" key="2">
    <citation type="journal article" date="2016" name="Int. J. Syst. Evol. Microbiol.">
        <title>Bacillus gobiensis sp. nov., isolated from a soil sample.</title>
        <authorList>
            <person name="Liu B."/>
            <person name="Liu G.H."/>
            <person name="Cetin S."/>
            <person name="Schumann P."/>
            <person name="Pan Z.Z."/>
            <person name="Chen Q.Q."/>
        </authorList>
    </citation>
    <scope>NUCLEOTIDE SEQUENCE [LARGE SCALE GENOMIC DNA]</scope>
    <source>
        <strain evidence="6 7">FJAT-4402</strain>
    </source>
</reference>
<dbReference type="GO" id="GO:0016104">
    <property type="term" value="P:triterpenoid biosynthetic process"/>
    <property type="evidence" value="ECO:0007669"/>
    <property type="project" value="InterPro"/>
</dbReference>
<reference evidence="7" key="1">
    <citation type="submission" date="2015-08" db="EMBL/GenBank/DDBJ databases">
        <title>Genome sequencing project for genomic taxonomy and phylogenomics of Bacillus-like bacteria.</title>
        <authorList>
            <person name="Liu B."/>
            <person name="Wang J."/>
            <person name="Zhu Y."/>
            <person name="Liu G."/>
            <person name="Chen Q."/>
            <person name="Chen Z."/>
            <person name="Lan J."/>
            <person name="Che J."/>
            <person name="Ge C."/>
            <person name="Shi H."/>
            <person name="Pan Z."/>
            <person name="Liu X."/>
        </authorList>
    </citation>
    <scope>NUCLEOTIDE SEQUENCE [LARGE SCALE GENOMIC DNA]</scope>
    <source>
        <strain evidence="7">FJAT-4402</strain>
    </source>
</reference>
<dbReference type="OrthoDB" id="9758578at2"/>
<evidence type="ECO:0000256" key="1">
    <source>
        <dbReference type="ARBA" id="ARBA00004999"/>
    </source>
</evidence>
<protein>
    <submittedName>
        <fullName evidence="6">Squalene-hopene cyclase</fullName>
    </submittedName>
</protein>
<dbReference type="InterPro" id="IPR008930">
    <property type="entry name" value="Terpenoid_cyclase/PrenylTrfase"/>
</dbReference>
<evidence type="ECO:0000259" key="5">
    <source>
        <dbReference type="Pfam" id="PF13249"/>
    </source>
</evidence>
<proteinExistence type="inferred from homology"/>
<dbReference type="UniPathway" id="UPA00337"/>